<dbReference type="AlphaFoldDB" id="A0A167KWC4"/>
<reference evidence="3 4" key="1">
    <citation type="journal article" date="2016" name="Mol. Biol. Evol.">
        <title>Comparative Genomics of Early-Diverging Mushroom-Forming Fungi Provides Insights into the Origins of Lignocellulose Decay Capabilities.</title>
        <authorList>
            <person name="Nagy L.G."/>
            <person name="Riley R."/>
            <person name="Tritt A."/>
            <person name="Adam C."/>
            <person name="Daum C."/>
            <person name="Floudas D."/>
            <person name="Sun H."/>
            <person name="Yadav J.S."/>
            <person name="Pangilinan J."/>
            <person name="Larsson K.H."/>
            <person name="Matsuura K."/>
            <person name="Barry K."/>
            <person name="Labutti K."/>
            <person name="Kuo R."/>
            <person name="Ohm R.A."/>
            <person name="Bhattacharya S.S."/>
            <person name="Shirouzu T."/>
            <person name="Yoshinaga Y."/>
            <person name="Martin F.M."/>
            <person name="Grigoriev I.V."/>
            <person name="Hibbett D.S."/>
        </authorList>
    </citation>
    <scope>NUCLEOTIDE SEQUENCE [LARGE SCALE GENOMIC DNA]</scope>
    <source>
        <strain evidence="3 4">TUFC12733</strain>
    </source>
</reference>
<feature type="transmembrane region" description="Helical" evidence="2">
    <location>
        <begin position="90"/>
        <end position="116"/>
    </location>
</feature>
<evidence type="ECO:0000256" key="1">
    <source>
        <dbReference type="SAM" id="MobiDB-lite"/>
    </source>
</evidence>
<keyword evidence="2" id="KW-0812">Transmembrane</keyword>
<feature type="transmembrane region" description="Helical" evidence="2">
    <location>
        <begin position="122"/>
        <end position="142"/>
    </location>
</feature>
<evidence type="ECO:0000313" key="3">
    <source>
        <dbReference type="EMBL" id="KZO95082.1"/>
    </source>
</evidence>
<gene>
    <name evidence="3" type="ORF">CALVIDRAFT_189323</name>
</gene>
<evidence type="ECO:0000256" key="2">
    <source>
        <dbReference type="SAM" id="Phobius"/>
    </source>
</evidence>
<keyword evidence="2" id="KW-0472">Membrane</keyword>
<dbReference type="EMBL" id="KV417291">
    <property type="protein sequence ID" value="KZO95082.1"/>
    <property type="molecule type" value="Genomic_DNA"/>
</dbReference>
<dbReference type="Proteomes" id="UP000076738">
    <property type="component" value="Unassembled WGS sequence"/>
</dbReference>
<feature type="region of interest" description="Disordered" evidence="1">
    <location>
        <begin position="1"/>
        <end position="20"/>
    </location>
</feature>
<proteinExistence type="predicted"/>
<sequence>MSECRGTPPARKQPSCQSRHSLGPPRFFPYCTLPSIAQDMSLFPGKPSLVQGLASDHDKEQSHLRLLSTVACSSDPRTLVKRRSPDQAMAIIYCSASQCTLAMIMICLVVRLFTIGSMSLDLILALRMILLVSYKAILGVLIHHIMARCKVTIHTILHGLCYSRD</sequence>
<name>A0A167KWC4_CALVF</name>
<keyword evidence="4" id="KW-1185">Reference proteome</keyword>
<accession>A0A167KWC4</accession>
<keyword evidence="2" id="KW-1133">Transmembrane helix</keyword>
<protein>
    <submittedName>
        <fullName evidence="3">Uncharacterized protein</fullName>
    </submittedName>
</protein>
<evidence type="ECO:0000313" key="4">
    <source>
        <dbReference type="Proteomes" id="UP000076738"/>
    </source>
</evidence>
<organism evidence="3 4">
    <name type="scientific">Calocera viscosa (strain TUFC12733)</name>
    <dbReference type="NCBI Taxonomy" id="1330018"/>
    <lineage>
        <taxon>Eukaryota</taxon>
        <taxon>Fungi</taxon>
        <taxon>Dikarya</taxon>
        <taxon>Basidiomycota</taxon>
        <taxon>Agaricomycotina</taxon>
        <taxon>Dacrymycetes</taxon>
        <taxon>Dacrymycetales</taxon>
        <taxon>Dacrymycetaceae</taxon>
        <taxon>Calocera</taxon>
    </lineage>
</organism>